<feature type="transmembrane region" description="Helical" evidence="2">
    <location>
        <begin position="318"/>
        <end position="339"/>
    </location>
</feature>
<feature type="transmembrane region" description="Helical" evidence="2">
    <location>
        <begin position="346"/>
        <end position="364"/>
    </location>
</feature>
<keyword evidence="2" id="KW-0812">Transmembrane</keyword>
<accession>A0A317E945</accession>
<evidence type="ECO:0000313" key="3">
    <source>
        <dbReference type="EMBL" id="PWR23647.1"/>
    </source>
</evidence>
<dbReference type="InterPro" id="IPR039672">
    <property type="entry name" value="MFS_2"/>
</dbReference>
<gene>
    <name evidence="3" type="ORF">DKG75_03515</name>
</gene>
<dbReference type="PANTHER" id="PTHR11328">
    <property type="entry name" value="MAJOR FACILITATOR SUPERFAMILY DOMAIN-CONTAINING PROTEIN"/>
    <property type="match status" value="1"/>
</dbReference>
<dbReference type="InterPro" id="IPR036259">
    <property type="entry name" value="MFS_trans_sf"/>
</dbReference>
<feature type="transmembrane region" description="Helical" evidence="2">
    <location>
        <begin position="230"/>
        <end position="250"/>
    </location>
</feature>
<dbReference type="GO" id="GO:0005886">
    <property type="term" value="C:plasma membrane"/>
    <property type="evidence" value="ECO:0007669"/>
    <property type="project" value="TreeGrafter"/>
</dbReference>
<keyword evidence="4" id="KW-1185">Reference proteome</keyword>
<dbReference type="Gene3D" id="1.20.1250.20">
    <property type="entry name" value="MFS general substrate transporter like domains"/>
    <property type="match status" value="2"/>
</dbReference>
<dbReference type="Pfam" id="PF13347">
    <property type="entry name" value="MFS_2"/>
    <property type="match status" value="1"/>
</dbReference>
<feature type="transmembrane region" description="Helical" evidence="2">
    <location>
        <begin position="63"/>
        <end position="86"/>
    </location>
</feature>
<feature type="transmembrane region" description="Helical" evidence="2">
    <location>
        <begin position="92"/>
        <end position="113"/>
    </location>
</feature>
<evidence type="ECO:0000256" key="1">
    <source>
        <dbReference type="ARBA" id="ARBA00009617"/>
    </source>
</evidence>
<name>A0A317E945_9PROT</name>
<feature type="transmembrane region" description="Helical" evidence="2">
    <location>
        <begin position="157"/>
        <end position="177"/>
    </location>
</feature>
<dbReference type="Proteomes" id="UP000246077">
    <property type="component" value="Unassembled WGS sequence"/>
</dbReference>
<protein>
    <submittedName>
        <fullName evidence="3">MFS transporter</fullName>
    </submittedName>
</protein>
<reference evidence="4" key="1">
    <citation type="submission" date="2018-05" db="EMBL/GenBank/DDBJ databases">
        <title>Zavarzinia sp. HR-AS.</title>
        <authorList>
            <person name="Lee Y."/>
            <person name="Jeon C.O."/>
        </authorList>
    </citation>
    <scope>NUCLEOTIDE SEQUENCE [LARGE SCALE GENOMIC DNA]</scope>
    <source>
        <strain evidence="4">DSM 1231</strain>
    </source>
</reference>
<dbReference type="GO" id="GO:0015293">
    <property type="term" value="F:symporter activity"/>
    <property type="evidence" value="ECO:0007669"/>
    <property type="project" value="InterPro"/>
</dbReference>
<feature type="transmembrane region" description="Helical" evidence="2">
    <location>
        <begin position="134"/>
        <end position="151"/>
    </location>
</feature>
<evidence type="ECO:0000313" key="4">
    <source>
        <dbReference type="Proteomes" id="UP000246077"/>
    </source>
</evidence>
<keyword evidence="2" id="KW-1133">Transmembrane helix</keyword>
<sequence>MALTLPPIDEEIVSPPPLDRGKIARHPAFGPKTQEQGQHGEWFMSTIDTVSGAPAAAVRRGTLFAFAAPAMGLYAIGLPVAVYLPPFYAKDLGLGLTLVGQIFMLCRFFDLAADLALGAASDRVRSRWGRRRPMLALAVPLMCLGAFQMFMPPAGAGALYVLGWLVVMYAGYALGVISHMSWGAELSPDYHQRSRIQGWREMAGIVGMVAVLALPALLEQAGDGDKAHRIAAMGWFIIAIFPIGVVLALWKVPDPPSLTGTGAAHVSLREALATIARSRLLKRILLADLLAGVPPAVTGALFVFMVESVVRAPALTSTLLLGYFIAGIIGIPGWLAISYRIGKHRAFALGAFWNCATGAAFLSLEPGMEGLLIAITLLHGLGYASGTFLLRAIMADVADEDELRNGRNRTGLFYGLLTMTNKVGFALAVGVTYPLLELFGFSPGAAASTPAGEAIPGVAALIGLYVFLPLAMNLSAALVMLRFPLTAARLAEVRQGLAARRTGA</sequence>
<evidence type="ECO:0000256" key="2">
    <source>
        <dbReference type="SAM" id="Phobius"/>
    </source>
</evidence>
<feature type="transmembrane region" description="Helical" evidence="2">
    <location>
        <begin position="411"/>
        <end position="435"/>
    </location>
</feature>
<proteinExistence type="inferred from homology"/>
<dbReference type="EMBL" id="QGLF01000001">
    <property type="protein sequence ID" value="PWR23647.1"/>
    <property type="molecule type" value="Genomic_DNA"/>
</dbReference>
<dbReference type="OrthoDB" id="181905at2"/>
<dbReference type="PANTHER" id="PTHR11328:SF24">
    <property type="entry name" value="MAJOR FACILITATOR SUPERFAMILY (MFS) PROFILE DOMAIN-CONTAINING PROTEIN"/>
    <property type="match status" value="1"/>
</dbReference>
<keyword evidence="2" id="KW-0472">Membrane</keyword>
<organism evidence="3 4">
    <name type="scientific">Zavarzinia compransoris</name>
    <dbReference type="NCBI Taxonomy" id="1264899"/>
    <lineage>
        <taxon>Bacteria</taxon>
        <taxon>Pseudomonadati</taxon>
        <taxon>Pseudomonadota</taxon>
        <taxon>Alphaproteobacteria</taxon>
        <taxon>Rhodospirillales</taxon>
        <taxon>Zavarziniaceae</taxon>
        <taxon>Zavarzinia</taxon>
    </lineage>
</organism>
<feature type="transmembrane region" description="Helical" evidence="2">
    <location>
        <begin position="284"/>
        <end position="306"/>
    </location>
</feature>
<feature type="transmembrane region" description="Helical" evidence="2">
    <location>
        <begin position="370"/>
        <end position="390"/>
    </location>
</feature>
<dbReference type="SUPFAM" id="SSF103473">
    <property type="entry name" value="MFS general substrate transporter"/>
    <property type="match status" value="1"/>
</dbReference>
<dbReference type="AlphaFoldDB" id="A0A317E945"/>
<comment type="similarity">
    <text evidence="1">Belongs to the sodium:galactoside symporter (TC 2.A.2) family.</text>
</comment>
<feature type="transmembrane region" description="Helical" evidence="2">
    <location>
        <begin position="198"/>
        <end position="218"/>
    </location>
</feature>
<dbReference type="GO" id="GO:0008643">
    <property type="term" value="P:carbohydrate transport"/>
    <property type="evidence" value="ECO:0007669"/>
    <property type="project" value="InterPro"/>
</dbReference>
<feature type="transmembrane region" description="Helical" evidence="2">
    <location>
        <begin position="455"/>
        <end position="481"/>
    </location>
</feature>
<comment type="caution">
    <text evidence="3">The sequence shown here is derived from an EMBL/GenBank/DDBJ whole genome shotgun (WGS) entry which is preliminary data.</text>
</comment>